<gene>
    <name evidence="1" type="ORF">L1987_05828</name>
</gene>
<reference evidence="2" key="1">
    <citation type="journal article" date="2022" name="Mol. Ecol. Resour.">
        <title>The genomes of chicory, endive, great burdock and yacon provide insights into Asteraceae palaeo-polyploidization history and plant inulin production.</title>
        <authorList>
            <person name="Fan W."/>
            <person name="Wang S."/>
            <person name="Wang H."/>
            <person name="Wang A."/>
            <person name="Jiang F."/>
            <person name="Liu H."/>
            <person name="Zhao H."/>
            <person name="Xu D."/>
            <person name="Zhang Y."/>
        </authorList>
    </citation>
    <scope>NUCLEOTIDE SEQUENCE [LARGE SCALE GENOMIC DNA]</scope>
    <source>
        <strain evidence="2">cv. Yunnan</strain>
    </source>
</reference>
<comment type="caution">
    <text evidence="1">The sequence shown here is derived from an EMBL/GenBank/DDBJ whole genome shotgun (WGS) entry which is preliminary data.</text>
</comment>
<evidence type="ECO:0000313" key="2">
    <source>
        <dbReference type="Proteomes" id="UP001056120"/>
    </source>
</evidence>
<reference evidence="1 2" key="2">
    <citation type="journal article" date="2022" name="Mol. Ecol. Resour.">
        <title>The genomes of chicory, endive, great burdock and yacon provide insights into Asteraceae paleo-polyploidization history and plant inulin production.</title>
        <authorList>
            <person name="Fan W."/>
            <person name="Wang S."/>
            <person name="Wang H."/>
            <person name="Wang A."/>
            <person name="Jiang F."/>
            <person name="Liu H."/>
            <person name="Zhao H."/>
            <person name="Xu D."/>
            <person name="Zhang Y."/>
        </authorList>
    </citation>
    <scope>NUCLEOTIDE SEQUENCE [LARGE SCALE GENOMIC DNA]</scope>
    <source>
        <strain evidence="2">cv. Yunnan</strain>
        <tissue evidence="1">Leaves</tissue>
    </source>
</reference>
<sequence length="609" mass="70832">MSLGYSASTEGSKETHSIKNWNFKSFGIKLINTRIYKPHSVSINTVPTWFPDDHRSLSRCNNYCKKINLEVSGSVFIFADHGYMSVKRCREIKKEMSIKAQVARNPREFSYKEIKIAINDFDSGRIIGQGSFRTVYNTCGARPHEAMDKNIAWYTYLKAHLWQDCRKKSEIDSWLSKRQYYSSPAGKLWESENENACSQHMKYSSNYEQATDKNTACYTNLNTRLWQDSRQQSEIDSWQSKNHYISPAEKLWESKESENEIAAAAAMDKNYAWYTNFNAQIWQDSRLQSEIDSWQSKKRYYSSPAWESEESENEIEEPAWSQKQAAAAAMDKNTQLWQDSRQQSEIVSWQSPKHYSSPAGKLWERSIASSSSQISNPELTCVQNEEDTSSNEVNQKPLTRDKVDQKPKTQQKQKQVFKGNQIWSLKAAEIAKRLEQEKEVQRDIRKEAFKRELEKKRIENALELQLNLINMRYEVKKKEEHRNCILQKNQRLNFQRKNAAAIARKSEKIIKQKATSIHGKSALKVRVGRVKLTSQENSYDISPYEYLPTGRKFVPPWASENRVAMTLPLQQELNPESIFCVNSFCNIDEVLPQCENQPLINDYGNPIDL</sequence>
<name>A0ACB9JWF9_9ASTR</name>
<dbReference type="Proteomes" id="UP001056120">
    <property type="component" value="Linkage Group LG02"/>
</dbReference>
<accession>A0ACB9JWF9</accession>
<organism evidence="1 2">
    <name type="scientific">Smallanthus sonchifolius</name>
    <dbReference type="NCBI Taxonomy" id="185202"/>
    <lineage>
        <taxon>Eukaryota</taxon>
        <taxon>Viridiplantae</taxon>
        <taxon>Streptophyta</taxon>
        <taxon>Embryophyta</taxon>
        <taxon>Tracheophyta</taxon>
        <taxon>Spermatophyta</taxon>
        <taxon>Magnoliopsida</taxon>
        <taxon>eudicotyledons</taxon>
        <taxon>Gunneridae</taxon>
        <taxon>Pentapetalae</taxon>
        <taxon>asterids</taxon>
        <taxon>campanulids</taxon>
        <taxon>Asterales</taxon>
        <taxon>Asteraceae</taxon>
        <taxon>Asteroideae</taxon>
        <taxon>Heliantheae alliance</taxon>
        <taxon>Millerieae</taxon>
        <taxon>Smallanthus</taxon>
    </lineage>
</organism>
<dbReference type="EMBL" id="CM042019">
    <property type="protein sequence ID" value="KAI3824370.1"/>
    <property type="molecule type" value="Genomic_DNA"/>
</dbReference>
<evidence type="ECO:0000313" key="1">
    <source>
        <dbReference type="EMBL" id="KAI3824370.1"/>
    </source>
</evidence>
<protein>
    <submittedName>
        <fullName evidence="1">Uncharacterized protein</fullName>
    </submittedName>
</protein>
<keyword evidence="2" id="KW-1185">Reference proteome</keyword>
<proteinExistence type="predicted"/>